<dbReference type="GO" id="GO:0004622">
    <property type="term" value="F:phosphatidylcholine lysophospholipase activity"/>
    <property type="evidence" value="ECO:0007669"/>
    <property type="project" value="TreeGrafter"/>
</dbReference>
<dbReference type="RefSeq" id="XP_060281575.1">
    <property type="nucleotide sequence ID" value="XM_060428545.1"/>
</dbReference>
<dbReference type="AlphaFoldDB" id="A0AAJ0BWQ8"/>
<organism evidence="3 4">
    <name type="scientific">Phialemonium atrogriseum</name>
    <dbReference type="NCBI Taxonomy" id="1093897"/>
    <lineage>
        <taxon>Eukaryota</taxon>
        <taxon>Fungi</taxon>
        <taxon>Dikarya</taxon>
        <taxon>Ascomycota</taxon>
        <taxon>Pezizomycotina</taxon>
        <taxon>Sordariomycetes</taxon>
        <taxon>Sordariomycetidae</taxon>
        <taxon>Cephalothecales</taxon>
        <taxon>Cephalothecaceae</taxon>
        <taxon>Phialemonium</taxon>
    </lineage>
</organism>
<name>A0AAJ0BWQ8_9PEZI</name>
<sequence length="257" mass="28554">MASPAKTLRILCFGDSLTAGYSGMGAMYHPYSETLEQMVAMAFPEYRIETVEDGKPGDLASSRGSFLSRMGKIFAAAGKGSFDWTIVLGGTNDLAWGIEPEEIFDSLEKVWAIPLAHGSRVLALTVPEAGVKVHRERIGARRDRLNGLIKGYQRDDFHTHDLHASIPYFSMTPSDRALYWDDAVHLTPDGYDLVGRRVGTALVSLLVRERTSADTPARRRRVFRDDDRPYDEEGGDPAAIDQGYVIVRRKDLDYVVG</sequence>
<dbReference type="InterPro" id="IPR036514">
    <property type="entry name" value="SGNH_hydro_sf"/>
</dbReference>
<evidence type="ECO:0000313" key="4">
    <source>
        <dbReference type="Proteomes" id="UP001244011"/>
    </source>
</evidence>
<dbReference type="GeneID" id="85311732"/>
<proteinExistence type="predicted"/>
<keyword evidence="4" id="KW-1185">Reference proteome</keyword>
<evidence type="ECO:0000256" key="1">
    <source>
        <dbReference type="SAM" id="MobiDB-lite"/>
    </source>
</evidence>
<keyword evidence="3" id="KW-0378">Hydrolase</keyword>
<dbReference type="Gene3D" id="3.40.50.1110">
    <property type="entry name" value="SGNH hydrolase"/>
    <property type="match status" value="1"/>
</dbReference>
<comment type="caution">
    <text evidence="3">The sequence shown here is derived from an EMBL/GenBank/DDBJ whole genome shotgun (WGS) entry which is preliminary data.</text>
</comment>
<dbReference type="EMBL" id="MU839016">
    <property type="protein sequence ID" value="KAK1765362.1"/>
    <property type="molecule type" value="Genomic_DNA"/>
</dbReference>
<dbReference type="PANTHER" id="PTHR30383:SF19">
    <property type="entry name" value="FIBRONECTIN TYPE-III DOMAIN-CONTAINING PROTEIN"/>
    <property type="match status" value="1"/>
</dbReference>
<dbReference type="SUPFAM" id="SSF52266">
    <property type="entry name" value="SGNH hydrolase"/>
    <property type="match status" value="1"/>
</dbReference>
<evidence type="ECO:0000259" key="2">
    <source>
        <dbReference type="Pfam" id="PF13472"/>
    </source>
</evidence>
<gene>
    <name evidence="3" type="ORF">QBC33DRAFT_545212</name>
</gene>
<dbReference type="CDD" id="cd00229">
    <property type="entry name" value="SGNH_hydrolase"/>
    <property type="match status" value="1"/>
</dbReference>
<feature type="region of interest" description="Disordered" evidence="1">
    <location>
        <begin position="217"/>
        <end position="237"/>
    </location>
</feature>
<dbReference type="InterPro" id="IPR051532">
    <property type="entry name" value="Ester_Hydrolysis_Enzymes"/>
</dbReference>
<dbReference type="Proteomes" id="UP001244011">
    <property type="component" value="Unassembled WGS sequence"/>
</dbReference>
<accession>A0AAJ0BWQ8</accession>
<protein>
    <submittedName>
        <fullName evidence="3">SGNH hydrolase</fullName>
    </submittedName>
</protein>
<feature type="domain" description="SGNH hydrolase-type esterase" evidence="2">
    <location>
        <begin position="12"/>
        <end position="193"/>
    </location>
</feature>
<reference evidence="3" key="1">
    <citation type="submission" date="2023-06" db="EMBL/GenBank/DDBJ databases">
        <title>Genome-scale phylogeny and comparative genomics of the fungal order Sordariales.</title>
        <authorList>
            <consortium name="Lawrence Berkeley National Laboratory"/>
            <person name="Hensen N."/>
            <person name="Bonometti L."/>
            <person name="Westerberg I."/>
            <person name="Brannstrom I.O."/>
            <person name="Guillou S."/>
            <person name="Cros-Aarteil S."/>
            <person name="Calhoun S."/>
            <person name="Haridas S."/>
            <person name="Kuo A."/>
            <person name="Mondo S."/>
            <person name="Pangilinan J."/>
            <person name="Riley R."/>
            <person name="Labutti K."/>
            <person name="Andreopoulos B."/>
            <person name="Lipzen A."/>
            <person name="Chen C."/>
            <person name="Yanf M."/>
            <person name="Daum C."/>
            <person name="Ng V."/>
            <person name="Clum A."/>
            <person name="Steindorff A."/>
            <person name="Ohm R."/>
            <person name="Martin F."/>
            <person name="Silar P."/>
            <person name="Natvig D."/>
            <person name="Lalanne C."/>
            <person name="Gautier V."/>
            <person name="Ament-Velasquez S.L."/>
            <person name="Kruys A."/>
            <person name="Hutchinson M.I."/>
            <person name="Powell A.J."/>
            <person name="Barry K."/>
            <person name="Miller A.N."/>
            <person name="Grigoriev I.V."/>
            <person name="Debuchy R."/>
            <person name="Gladieux P."/>
            <person name="Thoren M.H."/>
            <person name="Johannesson H."/>
        </authorList>
    </citation>
    <scope>NUCLEOTIDE SEQUENCE</scope>
    <source>
        <strain evidence="3">8032-3</strain>
    </source>
</reference>
<dbReference type="InterPro" id="IPR013830">
    <property type="entry name" value="SGNH_hydro"/>
</dbReference>
<dbReference type="PANTHER" id="PTHR30383">
    <property type="entry name" value="THIOESTERASE 1/PROTEASE 1/LYSOPHOSPHOLIPASE L1"/>
    <property type="match status" value="1"/>
</dbReference>
<dbReference type="Pfam" id="PF13472">
    <property type="entry name" value="Lipase_GDSL_2"/>
    <property type="match status" value="1"/>
</dbReference>
<evidence type="ECO:0000313" key="3">
    <source>
        <dbReference type="EMBL" id="KAK1765362.1"/>
    </source>
</evidence>